<dbReference type="PANTHER" id="PTHR48207">
    <property type="entry name" value="SUCCINATE--HYDROXYMETHYLGLUTARATE COA-TRANSFERASE"/>
    <property type="match status" value="1"/>
</dbReference>
<dbReference type="Proteomes" id="UP001149140">
    <property type="component" value="Unassembled WGS sequence"/>
</dbReference>
<dbReference type="InterPro" id="IPR023606">
    <property type="entry name" value="CoA-Trfase_III_dom_1_sf"/>
</dbReference>
<dbReference type="AlphaFoldDB" id="A0A9X3MPK3"/>
<dbReference type="InterPro" id="IPR044855">
    <property type="entry name" value="CoA-Trfase_III_dom3_sf"/>
</dbReference>
<keyword evidence="3" id="KW-1185">Reference proteome</keyword>
<dbReference type="Gene3D" id="3.30.1540.10">
    <property type="entry name" value="formyl-coa transferase, domain 3"/>
    <property type="match status" value="1"/>
</dbReference>
<gene>
    <name evidence="2" type="ORF">OM076_08540</name>
</gene>
<evidence type="ECO:0000256" key="1">
    <source>
        <dbReference type="ARBA" id="ARBA00022679"/>
    </source>
</evidence>
<dbReference type="Gene3D" id="3.40.50.10540">
    <property type="entry name" value="Crotonobetainyl-coa:carnitine coa-transferase, domain 1"/>
    <property type="match status" value="1"/>
</dbReference>
<dbReference type="SUPFAM" id="SSF89796">
    <property type="entry name" value="CoA-transferase family III (CaiB/BaiF)"/>
    <property type="match status" value="1"/>
</dbReference>
<comment type="caution">
    <text evidence="2">The sequence shown here is derived from an EMBL/GenBank/DDBJ whole genome shotgun (WGS) entry which is preliminary data.</text>
</comment>
<dbReference type="InterPro" id="IPR050483">
    <property type="entry name" value="CoA-transferase_III_domain"/>
</dbReference>
<accession>A0A9X3MPK3</accession>
<protein>
    <submittedName>
        <fullName evidence="2">CoA transferase</fullName>
    </submittedName>
</protein>
<dbReference type="EMBL" id="JAPDOD010000005">
    <property type="protein sequence ID" value="MDA0160309.1"/>
    <property type="molecule type" value="Genomic_DNA"/>
</dbReference>
<dbReference type="PANTHER" id="PTHR48207:SF3">
    <property type="entry name" value="SUCCINATE--HYDROXYMETHYLGLUTARATE COA-TRANSFERASE"/>
    <property type="match status" value="1"/>
</dbReference>
<name>A0A9X3MPK3_9ACTN</name>
<dbReference type="Pfam" id="PF02515">
    <property type="entry name" value="CoA_transf_3"/>
    <property type="match status" value="1"/>
</dbReference>
<evidence type="ECO:0000313" key="3">
    <source>
        <dbReference type="Proteomes" id="UP001149140"/>
    </source>
</evidence>
<dbReference type="InterPro" id="IPR003673">
    <property type="entry name" value="CoA-Trfase_fam_III"/>
</dbReference>
<dbReference type="RefSeq" id="WP_270039086.1">
    <property type="nucleotide sequence ID" value="NZ_JAPDOD010000005.1"/>
</dbReference>
<evidence type="ECO:0000313" key="2">
    <source>
        <dbReference type="EMBL" id="MDA0160309.1"/>
    </source>
</evidence>
<sequence>MLEGAYTGLKVLDFSHVVAGPMCTRLLADHGADVIKIESPAGDLLRNVPVEYAPKLTSHFAQYNCGKRSVVLDLKQPAAVELALELCDWADVIVENFSHGTLERLGIDVAALLERRPELIFCSVSTFGSYGPHADKPGFGYVAESYSGLMMLNGDGDEPPSFFGTPLADCNVGVHAFAAIGAALYRQARTGLGTRLDLSSFDALVTMIDAAVVLHTFTGGERSFGRFGTRHTLVVPASIIGTKDGEYVTYGAPGDRAFARVAAAMGRPEIMDTPYFGSPEGRVEHQDELYDEIEAWAAEFETAQSLIDHFAAHGVPAARVRGVAECADDPALVERGTLQPVWIEGRGDVLVPTAPHPMTGVRVAPGGPAPRLGEHSRDVLHGVLSLDDARIDDLISSGAVRTAEEEPTHAG</sequence>
<dbReference type="GO" id="GO:0008410">
    <property type="term" value="F:CoA-transferase activity"/>
    <property type="evidence" value="ECO:0007669"/>
    <property type="project" value="TreeGrafter"/>
</dbReference>
<organism evidence="2 3">
    <name type="scientific">Solirubrobacter ginsenosidimutans</name>
    <dbReference type="NCBI Taxonomy" id="490573"/>
    <lineage>
        <taxon>Bacteria</taxon>
        <taxon>Bacillati</taxon>
        <taxon>Actinomycetota</taxon>
        <taxon>Thermoleophilia</taxon>
        <taxon>Solirubrobacterales</taxon>
        <taxon>Solirubrobacteraceae</taxon>
        <taxon>Solirubrobacter</taxon>
    </lineage>
</organism>
<reference evidence="2" key="1">
    <citation type="submission" date="2022-10" db="EMBL/GenBank/DDBJ databases">
        <title>The WGS of Solirubrobacter ginsenosidimutans DSM 21036.</title>
        <authorList>
            <person name="Jiang Z."/>
        </authorList>
    </citation>
    <scope>NUCLEOTIDE SEQUENCE</scope>
    <source>
        <strain evidence="2">DSM 21036</strain>
    </source>
</reference>
<proteinExistence type="predicted"/>
<keyword evidence="1 2" id="KW-0808">Transferase</keyword>